<evidence type="ECO:0000313" key="2">
    <source>
        <dbReference type="EMBL" id="MDQ0649629.1"/>
    </source>
</evidence>
<evidence type="ECO:0000256" key="1">
    <source>
        <dbReference type="SAM" id="SignalP"/>
    </source>
</evidence>
<organism evidence="2 3">
    <name type="scientific">Microbacterium natoriense</name>
    <dbReference type="NCBI Taxonomy" id="284570"/>
    <lineage>
        <taxon>Bacteria</taxon>
        <taxon>Bacillati</taxon>
        <taxon>Actinomycetota</taxon>
        <taxon>Actinomycetes</taxon>
        <taxon>Micrococcales</taxon>
        <taxon>Microbacteriaceae</taxon>
        <taxon>Microbacterium</taxon>
    </lineage>
</organism>
<sequence length="185" mass="19758">MSRRRWPRNAAALVALAVLVPASAAAIGWREWVGAYDTSGQHVYAVLPAGDEDTVDLDDTTWGPVRAGVFTAADGLPVPDGAKVIAVKITVDNHDLDEPSGCGSPVLVEQSSGRQWSEMSLALDLPYDPDSPTLCSTDTSADYGVSGPYEMLVPFIVPEDAEGPFWFDVAPYDTEPSFARFSIAP</sequence>
<name>A0AAW8F3G3_9MICO</name>
<keyword evidence="3" id="KW-1185">Reference proteome</keyword>
<comment type="caution">
    <text evidence="2">The sequence shown here is derived from an EMBL/GenBank/DDBJ whole genome shotgun (WGS) entry which is preliminary data.</text>
</comment>
<reference evidence="2 3" key="1">
    <citation type="submission" date="2023-07" db="EMBL/GenBank/DDBJ databases">
        <title>Comparative genomics of wheat-associated soil bacteria to identify genetic determinants of phenazine resistance.</title>
        <authorList>
            <person name="Mouncey N."/>
        </authorList>
    </citation>
    <scope>NUCLEOTIDE SEQUENCE [LARGE SCALE GENOMIC DNA]</scope>
    <source>
        <strain evidence="2 3">W4I9-1</strain>
    </source>
</reference>
<keyword evidence="1" id="KW-0732">Signal</keyword>
<feature type="signal peptide" evidence="1">
    <location>
        <begin position="1"/>
        <end position="24"/>
    </location>
</feature>
<evidence type="ECO:0008006" key="4">
    <source>
        <dbReference type="Google" id="ProtNLM"/>
    </source>
</evidence>
<dbReference type="Proteomes" id="UP001244427">
    <property type="component" value="Unassembled WGS sequence"/>
</dbReference>
<proteinExistence type="predicted"/>
<dbReference type="EMBL" id="JAUSXV010000001">
    <property type="protein sequence ID" value="MDQ0649629.1"/>
    <property type="molecule type" value="Genomic_DNA"/>
</dbReference>
<accession>A0AAW8F3G3</accession>
<gene>
    <name evidence="2" type="ORF">QFZ53_003825</name>
</gene>
<dbReference type="AlphaFoldDB" id="A0AAW8F3G3"/>
<protein>
    <recommendedName>
        <fullName evidence="4">DUF4352 domain-containing protein</fullName>
    </recommendedName>
</protein>
<feature type="chain" id="PRO_5043443249" description="DUF4352 domain-containing protein" evidence="1">
    <location>
        <begin position="25"/>
        <end position="185"/>
    </location>
</feature>
<evidence type="ECO:0000313" key="3">
    <source>
        <dbReference type="Proteomes" id="UP001244427"/>
    </source>
</evidence>